<keyword evidence="2" id="KW-1003">Cell membrane</keyword>
<accession>A0A6G0VXY7</accession>
<keyword evidence="3 6" id="KW-0812">Transmembrane</keyword>
<evidence type="ECO:0000256" key="1">
    <source>
        <dbReference type="ARBA" id="ARBA00004651"/>
    </source>
</evidence>
<evidence type="ECO:0000313" key="7">
    <source>
        <dbReference type="EMBL" id="KAF0713603.1"/>
    </source>
</evidence>
<feature type="transmembrane region" description="Helical" evidence="6">
    <location>
        <begin position="189"/>
        <end position="214"/>
    </location>
</feature>
<feature type="non-terminal residue" evidence="7">
    <location>
        <position position="278"/>
    </location>
</feature>
<comment type="caution">
    <text evidence="7">The sequence shown here is derived from an EMBL/GenBank/DDBJ whole genome shotgun (WGS) entry which is preliminary data.</text>
</comment>
<feature type="transmembrane region" description="Helical" evidence="6">
    <location>
        <begin position="69"/>
        <end position="89"/>
    </location>
</feature>
<keyword evidence="7" id="KW-0675">Receptor</keyword>
<reference evidence="7 8" key="1">
    <citation type="submission" date="2019-08" db="EMBL/GenBank/DDBJ databases">
        <title>Whole genome of Aphis craccivora.</title>
        <authorList>
            <person name="Voronova N.V."/>
            <person name="Shulinski R.S."/>
            <person name="Bandarenka Y.V."/>
            <person name="Zhorov D.G."/>
            <person name="Warner D."/>
        </authorList>
    </citation>
    <scope>NUCLEOTIDE SEQUENCE [LARGE SCALE GENOMIC DNA]</scope>
    <source>
        <strain evidence="7">180601</strain>
        <tissue evidence="7">Whole Body</tissue>
    </source>
</reference>
<dbReference type="Pfam" id="PF08395">
    <property type="entry name" value="7tm_7"/>
    <property type="match status" value="1"/>
</dbReference>
<organism evidence="7 8">
    <name type="scientific">Aphis craccivora</name>
    <name type="common">Cowpea aphid</name>
    <dbReference type="NCBI Taxonomy" id="307492"/>
    <lineage>
        <taxon>Eukaryota</taxon>
        <taxon>Metazoa</taxon>
        <taxon>Ecdysozoa</taxon>
        <taxon>Arthropoda</taxon>
        <taxon>Hexapoda</taxon>
        <taxon>Insecta</taxon>
        <taxon>Pterygota</taxon>
        <taxon>Neoptera</taxon>
        <taxon>Paraneoptera</taxon>
        <taxon>Hemiptera</taxon>
        <taxon>Sternorrhyncha</taxon>
        <taxon>Aphidomorpha</taxon>
        <taxon>Aphidoidea</taxon>
        <taxon>Aphididae</taxon>
        <taxon>Aphidini</taxon>
        <taxon>Aphis</taxon>
        <taxon>Aphis</taxon>
    </lineage>
</organism>
<evidence type="ECO:0000313" key="8">
    <source>
        <dbReference type="Proteomes" id="UP000478052"/>
    </source>
</evidence>
<evidence type="ECO:0000256" key="5">
    <source>
        <dbReference type="ARBA" id="ARBA00023136"/>
    </source>
</evidence>
<keyword evidence="8" id="KW-1185">Reference proteome</keyword>
<evidence type="ECO:0000256" key="4">
    <source>
        <dbReference type="ARBA" id="ARBA00022989"/>
    </source>
</evidence>
<dbReference type="InterPro" id="IPR013604">
    <property type="entry name" value="7TM_chemorcpt"/>
</dbReference>
<dbReference type="GO" id="GO:0005886">
    <property type="term" value="C:plasma membrane"/>
    <property type="evidence" value="ECO:0007669"/>
    <property type="project" value="UniProtKB-SubCell"/>
</dbReference>
<feature type="non-terminal residue" evidence="7">
    <location>
        <position position="1"/>
    </location>
</feature>
<protein>
    <submittedName>
        <fullName evidence="7">Gustatory receptor</fullName>
    </submittedName>
</protein>
<dbReference type="AlphaFoldDB" id="A0A6G0VXY7"/>
<evidence type="ECO:0000256" key="2">
    <source>
        <dbReference type="ARBA" id="ARBA00022475"/>
    </source>
</evidence>
<sequence>IFIITYNIQKHVLLPDKLEIYKCWVIITSAKISEKWILKLINGIMEYDKKVTSTLTLNVFPIKKKNWKLIFICVFAYHVGKSVLTLIFIPNMRVIELKIVPVYFIAFLSNAFDVTLLISTYFYLENLEYRFHTLNGFWSQLQDRLTTTPIVETSWTHDEITMRVDVIRRLHAELCELLKIFSTGFGQMLVAFFLFIYISIVFSFFYSIELGIIIVKIDVTGIMMQIIIHLMTIRYVFFIMSIIIAASRVKDTKNKMISHLRLIRISSLSVNNKLQFHY</sequence>
<comment type="subcellular location">
    <subcellularLocation>
        <location evidence="1">Cell membrane</location>
        <topology evidence="1">Multi-pass membrane protein</topology>
    </subcellularLocation>
</comment>
<feature type="transmembrane region" description="Helical" evidence="6">
    <location>
        <begin position="226"/>
        <end position="246"/>
    </location>
</feature>
<dbReference type="EMBL" id="VUJU01010618">
    <property type="protein sequence ID" value="KAF0713603.1"/>
    <property type="molecule type" value="Genomic_DNA"/>
</dbReference>
<proteinExistence type="predicted"/>
<dbReference type="Proteomes" id="UP000478052">
    <property type="component" value="Unassembled WGS sequence"/>
</dbReference>
<evidence type="ECO:0000256" key="3">
    <source>
        <dbReference type="ARBA" id="ARBA00022692"/>
    </source>
</evidence>
<name>A0A6G0VXY7_APHCR</name>
<gene>
    <name evidence="7" type="ORF">FWK35_00034914</name>
</gene>
<feature type="transmembrane region" description="Helical" evidence="6">
    <location>
        <begin position="101"/>
        <end position="124"/>
    </location>
</feature>
<evidence type="ECO:0000256" key="6">
    <source>
        <dbReference type="SAM" id="Phobius"/>
    </source>
</evidence>
<dbReference type="GO" id="GO:0050909">
    <property type="term" value="P:sensory perception of taste"/>
    <property type="evidence" value="ECO:0007669"/>
    <property type="project" value="InterPro"/>
</dbReference>
<keyword evidence="4 6" id="KW-1133">Transmembrane helix</keyword>
<keyword evidence="5 6" id="KW-0472">Membrane</keyword>